<sequence length="52" mass="5467">MDRRFVVAGAGVLLGLLVAILMVAWMMGGTQPMRWIETPVSVPPSAVAGGQQ</sequence>
<accession>A0ABT6CEV1</accession>
<dbReference type="RefSeq" id="WP_277274958.1">
    <property type="nucleotide sequence ID" value="NZ_JAROCY010000001.1"/>
</dbReference>
<keyword evidence="1" id="KW-0812">Transmembrane</keyword>
<name>A0ABT6CEV1_9SPHN</name>
<reference evidence="2 3" key="1">
    <citation type="submission" date="2023-03" db="EMBL/GenBank/DDBJ databases">
        <title>Novosphingobium cyanobacteriorum sp. nov., isolated from a eutrophic reservoir during the Microcystis bloom period.</title>
        <authorList>
            <person name="Kang M."/>
            <person name="Le V."/>
            <person name="Ko S.-R."/>
            <person name="Lee S.-A."/>
            <person name="Ahn C.-Y."/>
        </authorList>
    </citation>
    <scope>NUCLEOTIDE SEQUENCE [LARGE SCALE GENOMIC DNA]</scope>
    <source>
        <strain evidence="2 3">HBC54</strain>
    </source>
</reference>
<proteinExistence type="predicted"/>
<feature type="transmembrane region" description="Helical" evidence="1">
    <location>
        <begin position="6"/>
        <end position="27"/>
    </location>
</feature>
<keyword evidence="1" id="KW-1133">Transmembrane helix</keyword>
<comment type="caution">
    <text evidence="2">The sequence shown here is derived from an EMBL/GenBank/DDBJ whole genome shotgun (WGS) entry which is preliminary data.</text>
</comment>
<keyword evidence="1" id="KW-0472">Membrane</keyword>
<gene>
    <name evidence="2" type="ORF">POM99_01410</name>
</gene>
<dbReference type="EMBL" id="JAROCY010000001">
    <property type="protein sequence ID" value="MDF8331848.1"/>
    <property type="molecule type" value="Genomic_DNA"/>
</dbReference>
<evidence type="ECO:0000313" key="3">
    <source>
        <dbReference type="Proteomes" id="UP001222770"/>
    </source>
</evidence>
<organism evidence="2 3">
    <name type="scientific">Novosphingobium cyanobacteriorum</name>
    <dbReference type="NCBI Taxonomy" id="3024215"/>
    <lineage>
        <taxon>Bacteria</taxon>
        <taxon>Pseudomonadati</taxon>
        <taxon>Pseudomonadota</taxon>
        <taxon>Alphaproteobacteria</taxon>
        <taxon>Sphingomonadales</taxon>
        <taxon>Sphingomonadaceae</taxon>
        <taxon>Novosphingobium</taxon>
    </lineage>
</organism>
<keyword evidence="3" id="KW-1185">Reference proteome</keyword>
<evidence type="ECO:0000256" key="1">
    <source>
        <dbReference type="SAM" id="Phobius"/>
    </source>
</evidence>
<dbReference type="Proteomes" id="UP001222770">
    <property type="component" value="Unassembled WGS sequence"/>
</dbReference>
<protein>
    <submittedName>
        <fullName evidence="2">Uncharacterized protein</fullName>
    </submittedName>
</protein>
<evidence type="ECO:0000313" key="2">
    <source>
        <dbReference type="EMBL" id="MDF8331848.1"/>
    </source>
</evidence>